<organism evidence="4 5">
    <name type="scientific">Mycolicibacterium wolinskyi</name>
    <dbReference type="NCBI Taxonomy" id="59750"/>
    <lineage>
        <taxon>Bacteria</taxon>
        <taxon>Bacillati</taxon>
        <taxon>Actinomycetota</taxon>
        <taxon>Actinomycetes</taxon>
        <taxon>Mycobacteriales</taxon>
        <taxon>Mycobacteriaceae</taxon>
        <taxon>Mycolicibacterium</taxon>
    </lineage>
</organism>
<feature type="domain" description="Methyltransferase" evidence="3">
    <location>
        <begin position="45"/>
        <end position="136"/>
    </location>
</feature>
<dbReference type="GO" id="GO:0032259">
    <property type="term" value="P:methylation"/>
    <property type="evidence" value="ECO:0007669"/>
    <property type="project" value="UniProtKB-KW"/>
</dbReference>
<name>A0A132PT23_9MYCO</name>
<proteinExistence type="predicted"/>
<dbReference type="GO" id="GO:0008168">
    <property type="term" value="F:methyltransferase activity"/>
    <property type="evidence" value="ECO:0007669"/>
    <property type="project" value="UniProtKB-KW"/>
</dbReference>
<protein>
    <submittedName>
        <fullName evidence="4">Methyltransferase type 11</fullName>
    </submittedName>
</protein>
<dbReference type="EMBL" id="LGTW01000002">
    <property type="protein sequence ID" value="KWX25501.1"/>
    <property type="molecule type" value="Genomic_DNA"/>
</dbReference>
<evidence type="ECO:0000256" key="2">
    <source>
        <dbReference type="ARBA" id="ARBA00022679"/>
    </source>
</evidence>
<keyword evidence="1 4" id="KW-0489">Methyltransferase</keyword>
<dbReference type="InterPro" id="IPR029063">
    <property type="entry name" value="SAM-dependent_MTases_sf"/>
</dbReference>
<evidence type="ECO:0000313" key="5">
    <source>
        <dbReference type="Proteomes" id="UP000070612"/>
    </source>
</evidence>
<accession>A0A132PT23</accession>
<dbReference type="RefSeq" id="WP_067844505.1">
    <property type="nucleotide sequence ID" value="NZ_LGTW01000002.1"/>
</dbReference>
<evidence type="ECO:0000259" key="3">
    <source>
        <dbReference type="Pfam" id="PF13649"/>
    </source>
</evidence>
<sequence>MTDSPGRGLFAGTAWHYAQYRPGYPKRFFDSIVARFSLDGTGRLLDLGCGTGQLTLPLAEHVAQAVGMDPEPEMIAEAARQAQTAGVTNVAWTQGGSNDLPGRLGRFKLVTMGRSFHWMNREQVLTDLDRMVDDDGGLVIANDGCLVRPTTRWQQAVEDLQSRFLPPETFRTPAGTPEPHEAILARSPFRAFDRTTYEYDRPWTIEQAIGYLYSTSLPLRRLLGERQAAFEQAITDTLLAIDPSGLFTEPVTLEVLTATRG</sequence>
<comment type="caution">
    <text evidence="4">The sequence shown here is derived from an EMBL/GenBank/DDBJ whole genome shotgun (WGS) entry which is preliminary data.</text>
</comment>
<evidence type="ECO:0000256" key="1">
    <source>
        <dbReference type="ARBA" id="ARBA00022603"/>
    </source>
</evidence>
<dbReference type="Proteomes" id="UP000070612">
    <property type="component" value="Unassembled WGS sequence"/>
</dbReference>
<dbReference type="InterPro" id="IPR051052">
    <property type="entry name" value="Diverse_substrate_MTase"/>
</dbReference>
<dbReference type="STRING" id="59750.AWC31_20685"/>
<dbReference type="InterPro" id="IPR041698">
    <property type="entry name" value="Methyltransf_25"/>
</dbReference>
<dbReference type="CDD" id="cd02440">
    <property type="entry name" value="AdoMet_MTases"/>
    <property type="match status" value="1"/>
</dbReference>
<dbReference type="Gene3D" id="3.40.50.150">
    <property type="entry name" value="Vaccinia Virus protein VP39"/>
    <property type="match status" value="1"/>
</dbReference>
<evidence type="ECO:0000313" key="4">
    <source>
        <dbReference type="EMBL" id="KWX25501.1"/>
    </source>
</evidence>
<dbReference type="PATRIC" id="fig|59750.3.peg.2768"/>
<dbReference type="SUPFAM" id="SSF53335">
    <property type="entry name" value="S-adenosyl-L-methionine-dependent methyltransferases"/>
    <property type="match status" value="1"/>
</dbReference>
<keyword evidence="2 4" id="KW-0808">Transferase</keyword>
<keyword evidence="5" id="KW-1185">Reference proteome</keyword>
<gene>
    <name evidence="4" type="ORF">AFM11_04460</name>
</gene>
<dbReference type="Pfam" id="PF13649">
    <property type="entry name" value="Methyltransf_25"/>
    <property type="match status" value="1"/>
</dbReference>
<reference evidence="4 5" key="1">
    <citation type="submission" date="2015-07" db="EMBL/GenBank/DDBJ databases">
        <title>A draft genome sequence of Mycobacterium wolinskyi.</title>
        <authorList>
            <person name="de Man T.J."/>
            <person name="Perry K.A."/>
            <person name="Coulliette A.D."/>
            <person name="Jensen B."/>
            <person name="Toney N.C."/>
            <person name="Limbago B.M."/>
            <person name="Noble-Wang J."/>
        </authorList>
    </citation>
    <scope>NUCLEOTIDE SEQUENCE [LARGE SCALE GENOMIC DNA]</scope>
    <source>
        <strain evidence="4 5">CDC_01</strain>
    </source>
</reference>
<dbReference type="AlphaFoldDB" id="A0A132PT23"/>
<dbReference type="PANTHER" id="PTHR44942">
    <property type="entry name" value="METHYLTRANSF_11 DOMAIN-CONTAINING PROTEIN"/>
    <property type="match status" value="1"/>
</dbReference>
<dbReference type="PANTHER" id="PTHR44942:SF4">
    <property type="entry name" value="METHYLTRANSFERASE TYPE 11 DOMAIN-CONTAINING PROTEIN"/>
    <property type="match status" value="1"/>
</dbReference>